<dbReference type="STRING" id="299467.A0A443S4D1"/>
<protein>
    <submittedName>
        <fullName evidence="3">rRNA processing protein RRP7-like protein</fullName>
    </submittedName>
</protein>
<evidence type="ECO:0000313" key="4">
    <source>
        <dbReference type="Proteomes" id="UP000288716"/>
    </source>
</evidence>
<dbReference type="OrthoDB" id="5390at2759"/>
<dbReference type="GO" id="GO:0032545">
    <property type="term" value="C:CURI complex"/>
    <property type="evidence" value="ECO:0007669"/>
    <property type="project" value="TreeGrafter"/>
</dbReference>
<dbReference type="PANTHER" id="PTHR13191:SF0">
    <property type="entry name" value="RIBOSOMAL RNA-PROCESSING PROTEIN 7 HOMOLOG A-RELATED"/>
    <property type="match status" value="1"/>
</dbReference>
<feature type="domain" description="Ribosomal RNA-processing protein 7 C-terminal" evidence="2">
    <location>
        <begin position="13"/>
        <end position="129"/>
    </location>
</feature>
<comment type="similarity">
    <text evidence="1">Belongs to the RRP7 family.</text>
</comment>
<evidence type="ECO:0000313" key="3">
    <source>
        <dbReference type="EMBL" id="RWS22334.1"/>
    </source>
</evidence>
<keyword evidence="4" id="KW-1185">Reference proteome</keyword>
<evidence type="ECO:0000259" key="2">
    <source>
        <dbReference type="Pfam" id="PF12923"/>
    </source>
</evidence>
<dbReference type="AlphaFoldDB" id="A0A443S4D1"/>
<evidence type="ECO:0000256" key="1">
    <source>
        <dbReference type="ARBA" id="ARBA00006110"/>
    </source>
</evidence>
<reference evidence="3 4" key="1">
    <citation type="journal article" date="2018" name="Gigascience">
        <title>Genomes of trombidid mites reveal novel predicted allergens and laterally-transferred genes associated with secondary metabolism.</title>
        <authorList>
            <person name="Dong X."/>
            <person name="Chaisiri K."/>
            <person name="Xia D."/>
            <person name="Armstrong S.D."/>
            <person name="Fang Y."/>
            <person name="Donnelly M.J."/>
            <person name="Kadowaki T."/>
            <person name="McGarry J.W."/>
            <person name="Darby A.C."/>
            <person name="Makepeace B.L."/>
        </authorList>
    </citation>
    <scope>NUCLEOTIDE SEQUENCE [LARGE SCALE GENOMIC DNA]</scope>
    <source>
        <strain evidence="3">UoL-UT</strain>
    </source>
</reference>
<dbReference type="Pfam" id="PF12923">
    <property type="entry name" value="RRP7"/>
    <property type="match status" value="1"/>
</dbReference>
<gene>
    <name evidence="3" type="ORF">B4U80_03829</name>
</gene>
<dbReference type="EMBL" id="NCKV01009101">
    <property type="protein sequence ID" value="RWS22334.1"/>
    <property type="molecule type" value="Genomic_DNA"/>
</dbReference>
<accession>A0A443S4D1</accession>
<proteinExistence type="inferred from homology"/>
<sequence>MTGLCKYKHEYNESIIDVNELKEDIDNYMKSYDAYVEEERRIAKEKEGVPDEDGWITVSRHGKRSFIPNNEFVDNLILSKKRKYDKVLTNFYNFQRTQTKIEGLSSLRSKFEEDKKRLAMMKATRKFKPL</sequence>
<dbReference type="InterPro" id="IPR040446">
    <property type="entry name" value="RRP7"/>
</dbReference>
<dbReference type="GO" id="GO:0000028">
    <property type="term" value="P:ribosomal small subunit assembly"/>
    <property type="evidence" value="ECO:0007669"/>
    <property type="project" value="TreeGrafter"/>
</dbReference>
<dbReference type="Proteomes" id="UP000288716">
    <property type="component" value="Unassembled WGS sequence"/>
</dbReference>
<comment type="caution">
    <text evidence="3">The sequence shown here is derived from an EMBL/GenBank/DDBJ whole genome shotgun (WGS) entry which is preliminary data.</text>
</comment>
<dbReference type="VEuPathDB" id="VectorBase:LDEU009707"/>
<dbReference type="PANTHER" id="PTHR13191">
    <property type="entry name" value="RIBOSOMAL RNA PROCESSING PROTEIN 7-RELATED"/>
    <property type="match status" value="1"/>
</dbReference>
<dbReference type="CDD" id="cd12951">
    <property type="entry name" value="RRP7_Rrp7A"/>
    <property type="match status" value="1"/>
</dbReference>
<organism evidence="3 4">
    <name type="scientific">Leptotrombidium deliense</name>
    <dbReference type="NCBI Taxonomy" id="299467"/>
    <lineage>
        <taxon>Eukaryota</taxon>
        <taxon>Metazoa</taxon>
        <taxon>Ecdysozoa</taxon>
        <taxon>Arthropoda</taxon>
        <taxon>Chelicerata</taxon>
        <taxon>Arachnida</taxon>
        <taxon>Acari</taxon>
        <taxon>Acariformes</taxon>
        <taxon>Trombidiformes</taxon>
        <taxon>Prostigmata</taxon>
        <taxon>Anystina</taxon>
        <taxon>Parasitengona</taxon>
        <taxon>Trombiculoidea</taxon>
        <taxon>Trombiculidae</taxon>
        <taxon>Leptotrombidium</taxon>
    </lineage>
</organism>
<dbReference type="GO" id="GO:0034456">
    <property type="term" value="C:UTP-C complex"/>
    <property type="evidence" value="ECO:0007669"/>
    <property type="project" value="TreeGrafter"/>
</dbReference>
<dbReference type="GO" id="GO:0006364">
    <property type="term" value="P:rRNA processing"/>
    <property type="evidence" value="ECO:0007669"/>
    <property type="project" value="TreeGrafter"/>
</dbReference>
<dbReference type="Gene3D" id="6.10.250.1770">
    <property type="match status" value="1"/>
</dbReference>
<dbReference type="InterPro" id="IPR024326">
    <property type="entry name" value="RRP7_C"/>
</dbReference>
<name>A0A443S4D1_9ACAR</name>